<gene>
    <name evidence="2" type="ORF">KL86DYS2_13181</name>
</gene>
<keyword evidence="1" id="KW-0812">Transmembrane</keyword>
<feature type="transmembrane region" description="Helical" evidence="1">
    <location>
        <begin position="5"/>
        <end position="25"/>
    </location>
</feature>
<dbReference type="Pfam" id="PF10825">
    <property type="entry name" value="DUF2752"/>
    <property type="match status" value="1"/>
</dbReference>
<name>A0A212K7Q5_9BACT</name>
<evidence type="ECO:0000313" key="2">
    <source>
        <dbReference type="EMBL" id="SBW07535.1"/>
    </source>
</evidence>
<evidence type="ECO:0008006" key="3">
    <source>
        <dbReference type="Google" id="ProtNLM"/>
    </source>
</evidence>
<sequence length="127" mass="14515">MPKYLIRVIVIGCVLLLAAIIYFLFSPVESAYFPQCPFHRITGFDCPGCGSQRAIHHLLHFRLKDAFASNPLFILAIPYLIIGIYFEYFGGKEKYPTARKTLFGKRAIIIVLILIVLFWIGRNISFS</sequence>
<protein>
    <recommendedName>
        <fullName evidence="3">DUF2752 domain-containing protein</fullName>
    </recommendedName>
</protein>
<dbReference type="AlphaFoldDB" id="A0A212K7Q5"/>
<dbReference type="InterPro" id="IPR021215">
    <property type="entry name" value="DUF2752"/>
</dbReference>
<accession>A0A212K7Q5</accession>
<keyword evidence="1" id="KW-1133">Transmembrane helix</keyword>
<proteinExistence type="predicted"/>
<dbReference type="EMBL" id="FLUL01000001">
    <property type="protein sequence ID" value="SBW07535.1"/>
    <property type="molecule type" value="Genomic_DNA"/>
</dbReference>
<feature type="transmembrane region" description="Helical" evidence="1">
    <location>
        <begin position="72"/>
        <end position="90"/>
    </location>
</feature>
<feature type="transmembrane region" description="Helical" evidence="1">
    <location>
        <begin position="102"/>
        <end position="121"/>
    </location>
</feature>
<evidence type="ECO:0000256" key="1">
    <source>
        <dbReference type="SAM" id="Phobius"/>
    </source>
</evidence>
<reference evidence="2" key="1">
    <citation type="submission" date="2016-04" db="EMBL/GenBank/DDBJ databases">
        <authorList>
            <person name="Evans L.H."/>
            <person name="Alamgir A."/>
            <person name="Owens N."/>
            <person name="Weber N.D."/>
            <person name="Virtaneva K."/>
            <person name="Barbian K."/>
            <person name="Babar A."/>
            <person name="Rosenke K."/>
        </authorList>
    </citation>
    <scope>NUCLEOTIDE SEQUENCE</scope>
    <source>
        <strain evidence="2">86-2</strain>
    </source>
</reference>
<keyword evidence="1" id="KW-0472">Membrane</keyword>
<dbReference type="RefSeq" id="WP_296951709.1">
    <property type="nucleotide sequence ID" value="NZ_LT599021.1"/>
</dbReference>
<organism evidence="2">
    <name type="scientific">uncultured Dysgonomonas sp</name>
    <dbReference type="NCBI Taxonomy" id="206096"/>
    <lineage>
        <taxon>Bacteria</taxon>
        <taxon>Pseudomonadati</taxon>
        <taxon>Bacteroidota</taxon>
        <taxon>Bacteroidia</taxon>
        <taxon>Bacteroidales</taxon>
        <taxon>Dysgonomonadaceae</taxon>
        <taxon>Dysgonomonas</taxon>
        <taxon>environmental samples</taxon>
    </lineage>
</organism>